<proteinExistence type="predicted"/>
<dbReference type="EMBL" id="KZ559125">
    <property type="protein sequence ID" value="PLB40364.1"/>
    <property type="molecule type" value="Genomic_DNA"/>
</dbReference>
<dbReference type="Proteomes" id="UP000234585">
    <property type="component" value="Unassembled WGS sequence"/>
</dbReference>
<protein>
    <submittedName>
        <fullName evidence="2">Uncharacterized protein</fullName>
    </submittedName>
</protein>
<evidence type="ECO:0000313" key="3">
    <source>
        <dbReference type="Proteomes" id="UP000234585"/>
    </source>
</evidence>
<feature type="region of interest" description="Disordered" evidence="1">
    <location>
        <begin position="43"/>
        <end position="68"/>
    </location>
</feature>
<feature type="compositionally biased region" description="Polar residues" evidence="1">
    <location>
        <begin position="93"/>
        <end position="104"/>
    </location>
</feature>
<accession>A0A2I2FIB9</accession>
<evidence type="ECO:0000313" key="2">
    <source>
        <dbReference type="EMBL" id="PLB40364.1"/>
    </source>
</evidence>
<keyword evidence="3" id="KW-1185">Reference proteome</keyword>
<dbReference type="AlphaFoldDB" id="A0A2I2FIB9"/>
<feature type="region of interest" description="Disordered" evidence="1">
    <location>
        <begin position="83"/>
        <end position="104"/>
    </location>
</feature>
<evidence type="ECO:0000256" key="1">
    <source>
        <dbReference type="SAM" id="MobiDB-lite"/>
    </source>
</evidence>
<dbReference type="GeneID" id="36527438"/>
<name>A0A2I2FIB9_ASPCN</name>
<reference evidence="2 3" key="1">
    <citation type="submission" date="2017-12" db="EMBL/GenBank/DDBJ databases">
        <authorList>
            <consortium name="DOE Joint Genome Institute"/>
            <person name="Haridas S."/>
            <person name="Kjaerbolling I."/>
            <person name="Vesth T.C."/>
            <person name="Frisvad J.C."/>
            <person name="Nybo J.L."/>
            <person name="Theobald S."/>
            <person name="Kuo A."/>
            <person name="Bowyer P."/>
            <person name="Matsuda Y."/>
            <person name="Mondo S."/>
            <person name="Lyhne E.K."/>
            <person name="Kogle M.E."/>
            <person name="Clum A."/>
            <person name="Lipzen A."/>
            <person name="Salamov A."/>
            <person name="Ngan C.Y."/>
            <person name="Daum C."/>
            <person name="Chiniquy J."/>
            <person name="Barry K."/>
            <person name="LaButti K."/>
            <person name="Simmons B.A."/>
            <person name="Magnuson J.K."/>
            <person name="Mortensen U.H."/>
            <person name="Larsen T.O."/>
            <person name="Grigoriev I.V."/>
            <person name="Baker S.E."/>
            <person name="Andersen M.R."/>
            <person name="Nordberg H.P."/>
            <person name="Cantor M.N."/>
            <person name="Hua S.X."/>
        </authorList>
    </citation>
    <scope>NUCLEOTIDE SEQUENCE [LARGE SCALE GENOMIC DNA]</scope>
    <source>
        <strain evidence="2 3">CBS 102.13</strain>
    </source>
</reference>
<dbReference type="RefSeq" id="XP_024674376.1">
    <property type="nucleotide sequence ID" value="XM_024820278.1"/>
</dbReference>
<organism evidence="2 3">
    <name type="scientific">Aspergillus candidus</name>
    <dbReference type="NCBI Taxonomy" id="41067"/>
    <lineage>
        <taxon>Eukaryota</taxon>
        <taxon>Fungi</taxon>
        <taxon>Dikarya</taxon>
        <taxon>Ascomycota</taxon>
        <taxon>Pezizomycotina</taxon>
        <taxon>Eurotiomycetes</taxon>
        <taxon>Eurotiomycetidae</taxon>
        <taxon>Eurotiales</taxon>
        <taxon>Aspergillaceae</taxon>
        <taxon>Aspergillus</taxon>
        <taxon>Aspergillus subgen. Circumdati</taxon>
    </lineage>
</organism>
<gene>
    <name evidence="2" type="ORF">BDW47DRAFT_94713</name>
</gene>
<sequence>MSRSRLSPPILGHRSAIIASCHVILSDALRLSSRPFHVCRSGEVDRNHECSSSNRPQQGGGSQRWPWRVLGESGLTPIGMIRGAAKKKKENTRQSSASCLNRGV</sequence>